<reference evidence="2" key="1">
    <citation type="submission" date="2020-05" db="UniProtKB">
        <authorList>
            <consortium name="EnsemblMetazoa"/>
        </authorList>
    </citation>
    <scope>IDENTIFICATION</scope>
    <source>
        <strain evidence="2">TTRI</strain>
    </source>
</reference>
<dbReference type="Pfam" id="PF10350">
    <property type="entry name" value="DUF2428"/>
    <property type="match status" value="1"/>
</dbReference>
<accession>A0A1A9VM44</accession>
<dbReference type="EnsemblMetazoa" id="GAUT041370-RA">
    <property type="protein sequence ID" value="GAUT041370-PA"/>
    <property type="gene ID" value="GAUT041370"/>
</dbReference>
<dbReference type="STRING" id="7395.A0A1A9VM44"/>
<dbReference type="GO" id="GO:0005829">
    <property type="term" value="C:cytosol"/>
    <property type="evidence" value="ECO:0007669"/>
    <property type="project" value="TreeGrafter"/>
</dbReference>
<dbReference type="InterPro" id="IPR019442">
    <property type="entry name" value="THADA/TRM732_DUF2428"/>
</dbReference>
<dbReference type="PANTHER" id="PTHR14387:SF0">
    <property type="entry name" value="DUF2428 DOMAIN-CONTAINING PROTEIN"/>
    <property type="match status" value="1"/>
</dbReference>
<organism evidence="2 3">
    <name type="scientific">Glossina austeni</name>
    <name type="common">Savannah tsetse fly</name>
    <dbReference type="NCBI Taxonomy" id="7395"/>
    <lineage>
        <taxon>Eukaryota</taxon>
        <taxon>Metazoa</taxon>
        <taxon>Ecdysozoa</taxon>
        <taxon>Arthropoda</taxon>
        <taxon>Hexapoda</taxon>
        <taxon>Insecta</taxon>
        <taxon>Pterygota</taxon>
        <taxon>Neoptera</taxon>
        <taxon>Endopterygota</taxon>
        <taxon>Diptera</taxon>
        <taxon>Brachycera</taxon>
        <taxon>Muscomorpha</taxon>
        <taxon>Hippoboscoidea</taxon>
        <taxon>Glossinidae</taxon>
        <taxon>Glossina</taxon>
    </lineage>
</organism>
<sequence length="1184" mass="137256">MWPLLKILTLIPEEMDSRYLGLGANRRAEVHLQLEAAAPKEIRKKTLGKDEAIQILENIKDIIDKELCNYEKNPNVFNLLIINLATRTYFEAVTKYEIKENYFDRIYDKSKSALSIKDFLIIQSLLQTNQFKESEFESMRLLCHEAVCKAIDENHSSLLIILRCLNLFCKKLPESKMPNLRLNQIYFCLQCGQNSIKDEVLHLLNNCCLNKATALAYFVHIVNFWPWTNRNKFYVLGSIFTKNSLQEFLLLSGYDKKDFLNGIRVSLYHKNLLAPSQSLIKKLSDRASDYILPFIADILTKGPEMEIRNLYTHWIPYVCKKDQLFHIIQQILKENDYIENDCNLEDNLSVYRSIILLSIFSKHVFNLSKLYFFKFSTELITNCFQFNLEVQLHIFAFIVDNLENFAIEDSLEFIYHFVESHKSVESSHFRNSIFAKMPTVINYTAKIFARLGEPSSAASITKFFKQLQELCEQNMNKTLYQPKIFSLKMIEILMNSLYIDNVKRNAKNCQICENEKLGSFLKSHNVINMTEMWKSLYISLEDTSTAFEDTRETTLNLMQLMPAQESNSSTIEMCKKMFCSDDIDKCYLSSIYARILLQNDPSSEDIRLLVHDIIARLDTSIKSFNEDPLLACKSKAGHLFGYITALETIAKSRADLILKSISKILCISESIVNTILDMLSLSNTTYKQYNVTFEDMDQSLEMLIARSAYISENHEEDRKFLITSFWFSLRACSDIASTLGCLMVKTSETSDDDWKCLQACFHIIESILIHTRHKGAIEAAGSSIGLLTKNITLQLPSNSRAYSLLCTRVQHLYQLEDNFISTSRRGAGFSIMILHIVKNENKRSGYILQKAVTDLLKILNLQSFEAYNDYDKANCDRIEALVLHYLCVLVKDAEIKEAMSPYYSEILMATVKYIDSAEWTTYNASLQLFSSLVNKITAQRSQCGQCDLEDRTLNWEPSDITFSDILRKFPIVCDYILSYCLSKTTSTQSILLYLGFLQKVEYLNENKTSTLPFLQSFRQLTWNLLSHQCEKIRKLASSCFIRAHEFTHELPLILLQISEILFKVKNENFFEGLILTVKEGCLKIKHESRFMPNIDSYDYLMEKIRNVIESNCRQIKPWKVYTLCKLFDLLLLLNFDQKGVIIKNVIKWKTNDKYCIGYDLWLNCIDNSTIRLKYPPLITWSDAS</sequence>
<dbReference type="AlphaFoldDB" id="A0A1A9VM44"/>
<protein>
    <submittedName>
        <fullName evidence="2">DUF2428 domain-containing protein</fullName>
    </submittedName>
</protein>
<dbReference type="Proteomes" id="UP000078200">
    <property type="component" value="Unassembled WGS sequence"/>
</dbReference>
<dbReference type="InterPro" id="IPR051954">
    <property type="entry name" value="tRNA_methyltransferase_THADA"/>
</dbReference>
<dbReference type="GO" id="GO:0030488">
    <property type="term" value="P:tRNA methylation"/>
    <property type="evidence" value="ECO:0007669"/>
    <property type="project" value="TreeGrafter"/>
</dbReference>
<feature type="domain" description="DUF2428" evidence="1">
    <location>
        <begin position="661"/>
        <end position="920"/>
    </location>
</feature>
<proteinExistence type="predicted"/>
<dbReference type="VEuPathDB" id="VectorBase:GAUT041370"/>
<name>A0A1A9VM44_GLOAU</name>
<dbReference type="PANTHER" id="PTHR14387">
    <property type="entry name" value="THADA/DEATH RECEPTOR INTERACTING PROTEIN"/>
    <property type="match status" value="1"/>
</dbReference>
<evidence type="ECO:0000313" key="2">
    <source>
        <dbReference type="EnsemblMetazoa" id="GAUT041370-PA"/>
    </source>
</evidence>
<keyword evidence="3" id="KW-1185">Reference proteome</keyword>
<evidence type="ECO:0000313" key="3">
    <source>
        <dbReference type="Proteomes" id="UP000078200"/>
    </source>
</evidence>
<evidence type="ECO:0000259" key="1">
    <source>
        <dbReference type="Pfam" id="PF10350"/>
    </source>
</evidence>